<reference evidence="1" key="1">
    <citation type="submission" date="2020-03" db="EMBL/GenBank/DDBJ databases">
        <title>The deep terrestrial virosphere.</title>
        <authorList>
            <person name="Holmfeldt K."/>
            <person name="Nilsson E."/>
            <person name="Simone D."/>
            <person name="Lopez-Fernandez M."/>
            <person name="Wu X."/>
            <person name="de Brujin I."/>
            <person name="Lundin D."/>
            <person name="Andersson A."/>
            <person name="Bertilsson S."/>
            <person name="Dopson M."/>
        </authorList>
    </citation>
    <scope>NUCLEOTIDE SEQUENCE</scope>
    <source>
        <strain evidence="1">MM415A02289</strain>
        <strain evidence="2">MM415B02439</strain>
    </source>
</reference>
<dbReference type="EMBL" id="MT142892">
    <property type="protein sequence ID" value="QJA90127.1"/>
    <property type="molecule type" value="Genomic_DNA"/>
</dbReference>
<proteinExistence type="predicted"/>
<accession>A0A6M3JUF9</accession>
<name>A0A6M3JUF9_9ZZZZ</name>
<dbReference type="Pfam" id="PF24175">
    <property type="entry name" value="SU10_adaptor"/>
    <property type="match status" value="1"/>
</dbReference>
<evidence type="ECO:0000313" key="1">
    <source>
        <dbReference type="EMBL" id="QJA73626.1"/>
    </source>
</evidence>
<dbReference type="InterPro" id="IPR056209">
    <property type="entry name" value="SU10_adaptor"/>
</dbReference>
<evidence type="ECO:0000313" key="2">
    <source>
        <dbReference type="EMBL" id="QJA90127.1"/>
    </source>
</evidence>
<protein>
    <submittedName>
        <fullName evidence="1">Uncharacterized protein</fullName>
    </submittedName>
</protein>
<organism evidence="1">
    <name type="scientific">viral metagenome</name>
    <dbReference type="NCBI Taxonomy" id="1070528"/>
    <lineage>
        <taxon>unclassified sequences</taxon>
        <taxon>metagenomes</taxon>
        <taxon>organismal metagenomes</taxon>
    </lineage>
</organism>
<sequence>MAFTTDDVLDRTKRKCGLLDQTKYDTELLQWMDDFHAIMDTELALIGLGWNETTTDINVVANQDTYALTPSYYVKYLHYKSGDNYNLVTFDPNILSDSYNPTNPESSYVSRWAFRGNNIILRGVPDADITAGLRATIYPDASDFSAAATVNEISIVRLLYVDYLTLQYKDLSGDPSPQASWAKHQQLLRSFIVLAHKRYKGMRLLEPNGYGRSG</sequence>
<dbReference type="AlphaFoldDB" id="A0A6M3JUF9"/>
<dbReference type="EMBL" id="MT142040">
    <property type="protein sequence ID" value="QJA73626.1"/>
    <property type="molecule type" value="Genomic_DNA"/>
</dbReference>
<gene>
    <name evidence="1" type="ORF">MM415A02289_0009</name>
    <name evidence="2" type="ORF">MM415B02439_0009</name>
</gene>